<keyword evidence="5 10" id="KW-0560">Oxidoreductase</keyword>
<dbReference type="SUPFAM" id="SSF54373">
    <property type="entry name" value="FAD-linked reductases, C-terminal domain"/>
    <property type="match status" value="1"/>
</dbReference>
<evidence type="ECO:0000313" key="10">
    <source>
        <dbReference type="EMBL" id="MDT0380015.1"/>
    </source>
</evidence>
<comment type="caution">
    <text evidence="10">The sequence shown here is derived from an EMBL/GenBank/DDBJ whole genome shotgun (WGS) entry which is preliminary data.</text>
</comment>
<dbReference type="GO" id="GO:0016491">
    <property type="term" value="F:oxidoreductase activity"/>
    <property type="evidence" value="ECO:0007669"/>
    <property type="project" value="UniProtKB-KW"/>
</dbReference>
<protein>
    <recommendedName>
        <fullName evidence="7">D-amino-acid oxidase</fullName>
        <ecNumber evidence="6">1.4.3.3</ecNumber>
    </recommendedName>
</protein>
<organism evidence="10 11">
    <name type="scientific">Streptomyces hazeniae</name>
    <dbReference type="NCBI Taxonomy" id="3075538"/>
    <lineage>
        <taxon>Bacteria</taxon>
        <taxon>Bacillati</taxon>
        <taxon>Actinomycetota</taxon>
        <taxon>Actinomycetes</taxon>
        <taxon>Kitasatosporales</taxon>
        <taxon>Streptomycetaceae</taxon>
        <taxon>Streptomyces</taxon>
    </lineage>
</organism>
<dbReference type="EMBL" id="JAVREQ010000012">
    <property type="protein sequence ID" value="MDT0380015.1"/>
    <property type="molecule type" value="Genomic_DNA"/>
</dbReference>
<evidence type="ECO:0000256" key="1">
    <source>
        <dbReference type="ARBA" id="ARBA00001974"/>
    </source>
</evidence>
<keyword evidence="11" id="KW-1185">Reference proteome</keyword>
<feature type="domain" description="FAD dependent oxidoreductase" evidence="9">
    <location>
        <begin position="4"/>
        <end position="103"/>
    </location>
</feature>
<dbReference type="Pfam" id="PF01266">
    <property type="entry name" value="DAO"/>
    <property type="match status" value="2"/>
</dbReference>
<feature type="domain" description="FAD dependent oxidoreductase" evidence="9">
    <location>
        <begin position="110"/>
        <end position="295"/>
    </location>
</feature>
<evidence type="ECO:0000256" key="8">
    <source>
        <dbReference type="ARBA" id="ARBA00049547"/>
    </source>
</evidence>
<gene>
    <name evidence="10" type="ORF">RM572_14725</name>
</gene>
<dbReference type="Gene3D" id="3.40.50.720">
    <property type="entry name" value="NAD(P)-binding Rossmann-like Domain"/>
    <property type="match status" value="3"/>
</dbReference>
<dbReference type="InterPro" id="IPR006076">
    <property type="entry name" value="FAD-dep_OxRdtase"/>
</dbReference>
<evidence type="ECO:0000256" key="7">
    <source>
        <dbReference type="ARBA" id="ARBA00039751"/>
    </source>
</evidence>
<evidence type="ECO:0000313" key="11">
    <source>
        <dbReference type="Proteomes" id="UP001183414"/>
    </source>
</evidence>
<proteinExistence type="inferred from homology"/>
<dbReference type="RefSeq" id="WP_311673791.1">
    <property type="nucleotide sequence ID" value="NZ_JAVREQ010000012.1"/>
</dbReference>
<keyword evidence="4" id="KW-0274">FAD</keyword>
<dbReference type="Proteomes" id="UP001183414">
    <property type="component" value="Unassembled WGS sequence"/>
</dbReference>
<sequence length="305" mass="32443">MREVLVVGGGVIGLTTAVVLAEEGVRVRVWSREPAEHTTSAVAGGLCWPYRIEPAERALEWAVHSFRTLSWLAERPAETGVRLVPGRMVMADTPERWSALVGERCRTPLVDMTAYLPYLRGRLEAAGGRYAQRDVSSLAEAGEEAPVVVHCTGLGARELAGDATMTAVRGQLLVVENPGVQDWHVSSEPGAPVSTYLFPQPYGLILGGTAEEGAEGTLPDPATAEAIRERCARVHPAVADAPVLDHRVGLRPCRAAGVRLEREELPGGSVCVHQYGHGGAGVTASWGSAREAADLVRAALEDRPA</sequence>
<dbReference type="InterPro" id="IPR023209">
    <property type="entry name" value="DAO"/>
</dbReference>
<evidence type="ECO:0000256" key="6">
    <source>
        <dbReference type="ARBA" id="ARBA00039101"/>
    </source>
</evidence>
<dbReference type="EC" id="1.4.3.3" evidence="6"/>
<reference evidence="11" key="1">
    <citation type="submission" date="2023-07" db="EMBL/GenBank/DDBJ databases">
        <title>30 novel species of actinomycetes from the DSMZ collection.</title>
        <authorList>
            <person name="Nouioui I."/>
        </authorList>
    </citation>
    <scope>NUCLEOTIDE SEQUENCE [LARGE SCALE GENOMIC DNA]</scope>
    <source>
        <strain evidence="11">DSM 42041</strain>
    </source>
</reference>
<evidence type="ECO:0000256" key="5">
    <source>
        <dbReference type="ARBA" id="ARBA00023002"/>
    </source>
</evidence>
<name>A0ABU2NSQ8_9ACTN</name>
<comment type="similarity">
    <text evidence="2">Belongs to the DAMOX/DASOX family.</text>
</comment>
<dbReference type="SUPFAM" id="SSF51971">
    <property type="entry name" value="Nucleotide-binding domain"/>
    <property type="match status" value="1"/>
</dbReference>
<dbReference type="PANTHER" id="PTHR11530">
    <property type="entry name" value="D-AMINO ACID OXIDASE"/>
    <property type="match status" value="1"/>
</dbReference>
<comment type="cofactor">
    <cofactor evidence="1">
        <name>FAD</name>
        <dbReference type="ChEBI" id="CHEBI:57692"/>
    </cofactor>
</comment>
<dbReference type="PIRSF" id="PIRSF000189">
    <property type="entry name" value="D-aa_oxidase"/>
    <property type="match status" value="1"/>
</dbReference>
<evidence type="ECO:0000256" key="4">
    <source>
        <dbReference type="ARBA" id="ARBA00022827"/>
    </source>
</evidence>
<comment type="catalytic activity">
    <reaction evidence="8">
        <text>a D-alpha-amino acid + O2 + H2O = a 2-oxocarboxylate + H2O2 + NH4(+)</text>
        <dbReference type="Rhea" id="RHEA:21816"/>
        <dbReference type="ChEBI" id="CHEBI:15377"/>
        <dbReference type="ChEBI" id="CHEBI:15379"/>
        <dbReference type="ChEBI" id="CHEBI:16240"/>
        <dbReference type="ChEBI" id="CHEBI:28938"/>
        <dbReference type="ChEBI" id="CHEBI:35179"/>
        <dbReference type="ChEBI" id="CHEBI:59871"/>
        <dbReference type="EC" id="1.4.3.3"/>
    </reaction>
    <physiologicalReaction direction="left-to-right" evidence="8">
        <dbReference type="Rhea" id="RHEA:21817"/>
    </physiologicalReaction>
</comment>
<evidence type="ECO:0000259" key="9">
    <source>
        <dbReference type="Pfam" id="PF01266"/>
    </source>
</evidence>
<evidence type="ECO:0000256" key="2">
    <source>
        <dbReference type="ARBA" id="ARBA00006730"/>
    </source>
</evidence>
<keyword evidence="3" id="KW-0285">Flavoprotein</keyword>
<accession>A0ABU2NSQ8</accession>
<evidence type="ECO:0000256" key="3">
    <source>
        <dbReference type="ARBA" id="ARBA00022630"/>
    </source>
</evidence>
<dbReference type="PANTHER" id="PTHR11530:SF11">
    <property type="entry name" value="D-ASPARTATE OXIDASE"/>
    <property type="match status" value="1"/>
</dbReference>